<name>A0A6L7F274_9ACTN</name>
<evidence type="ECO:0000313" key="8">
    <source>
        <dbReference type="Proteomes" id="UP000473325"/>
    </source>
</evidence>
<gene>
    <name evidence="7" type="ORF">GRQ65_16960</name>
</gene>
<evidence type="ECO:0000256" key="3">
    <source>
        <dbReference type="ARBA" id="ARBA00022692"/>
    </source>
</evidence>
<dbReference type="Pfam" id="PF03631">
    <property type="entry name" value="Virul_fac_BrkB"/>
    <property type="match status" value="1"/>
</dbReference>
<keyword evidence="4 6" id="KW-1133">Transmembrane helix</keyword>
<proteinExistence type="predicted"/>
<evidence type="ECO:0000313" key="7">
    <source>
        <dbReference type="EMBL" id="MXG91241.1"/>
    </source>
</evidence>
<dbReference type="PANTHER" id="PTHR30213">
    <property type="entry name" value="INNER MEMBRANE PROTEIN YHJD"/>
    <property type="match status" value="1"/>
</dbReference>
<evidence type="ECO:0000256" key="6">
    <source>
        <dbReference type="SAM" id="Phobius"/>
    </source>
</evidence>
<dbReference type="PANTHER" id="PTHR30213:SF1">
    <property type="entry name" value="INNER MEMBRANE PROTEIN YHJD"/>
    <property type="match status" value="1"/>
</dbReference>
<dbReference type="Proteomes" id="UP000473325">
    <property type="component" value="Unassembled WGS sequence"/>
</dbReference>
<comment type="subcellular location">
    <subcellularLocation>
        <location evidence="1">Cell membrane</location>
        <topology evidence="1">Multi-pass membrane protein</topology>
    </subcellularLocation>
</comment>
<evidence type="ECO:0000256" key="5">
    <source>
        <dbReference type="ARBA" id="ARBA00023136"/>
    </source>
</evidence>
<dbReference type="InterPro" id="IPR017039">
    <property type="entry name" value="Virul_fac_BrkB"/>
</dbReference>
<feature type="transmembrane region" description="Helical" evidence="6">
    <location>
        <begin position="34"/>
        <end position="62"/>
    </location>
</feature>
<keyword evidence="2" id="KW-1003">Cell membrane</keyword>
<feature type="transmembrane region" description="Helical" evidence="6">
    <location>
        <begin position="246"/>
        <end position="274"/>
    </location>
</feature>
<dbReference type="RefSeq" id="WP_160879177.1">
    <property type="nucleotide sequence ID" value="NZ_WUEK01000011.1"/>
</dbReference>
<dbReference type="AlphaFoldDB" id="A0A6L7F274"/>
<protein>
    <submittedName>
        <fullName evidence="7">Ribonuclease BN</fullName>
    </submittedName>
</protein>
<accession>A0A6L7F274</accession>
<reference evidence="7 8" key="1">
    <citation type="submission" date="2019-12" db="EMBL/GenBank/DDBJ databases">
        <authorList>
            <person name="Kun Z."/>
        </authorList>
    </citation>
    <scope>NUCLEOTIDE SEQUENCE [LARGE SCALE GENOMIC DNA]</scope>
    <source>
        <strain evidence="7 8">YIM 123512</strain>
    </source>
</reference>
<feature type="transmembrane region" description="Helical" evidence="6">
    <location>
        <begin position="139"/>
        <end position="160"/>
    </location>
</feature>
<dbReference type="EMBL" id="WUEK01000011">
    <property type="protein sequence ID" value="MXG91241.1"/>
    <property type="molecule type" value="Genomic_DNA"/>
</dbReference>
<evidence type="ECO:0000256" key="4">
    <source>
        <dbReference type="ARBA" id="ARBA00022989"/>
    </source>
</evidence>
<feature type="transmembrane region" description="Helical" evidence="6">
    <location>
        <begin position="214"/>
        <end position="234"/>
    </location>
</feature>
<keyword evidence="5 6" id="KW-0472">Membrane</keyword>
<keyword evidence="3 6" id="KW-0812">Transmembrane</keyword>
<sequence length="343" mass="37421">MGFVDVLDRTQRKRSVFGFPVATFFKFIDDQGPYLAAIISFYAILAIFPLLLLATSIFGFILSGNPELQERVINSALSTFPIIGDELGRPDRLQGSTLSTVIGIIAATYGSLGLGQALQNALNVAWSVPRNKRPNPVLLRLRSLLLVVTAGLFVLTITIVSALGAQTQVFGPRVDATLGWLIRLVTVLLIGALLTVVFRLAAARRHHLTRAAPGAFTVAVLWQGLQYVGTIYATHVLRETENMNGAFGLFLGLVGIIYIAAFVGVLGIEVNVVLARRLWPRSLRALFVDRPDLTEADRRAYASYVRAQMHKEAEDVRVSFRDPDTGALQVVEDPGPLGKRGVE</sequence>
<keyword evidence="8" id="KW-1185">Reference proteome</keyword>
<comment type="caution">
    <text evidence="7">The sequence shown here is derived from an EMBL/GenBank/DDBJ whole genome shotgun (WGS) entry which is preliminary data.</text>
</comment>
<feature type="transmembrane region" description="Helical" evidence="6">
    <location>
        <begin position="180"/>
        <end position="202"/>
    </location>
</feature>
<evidence type="ECO:0000256" key="2">
    <source>
        <dbReference type="ARBA" id="ARBA00022475"/>
    </source>
</evidence>
<dbReference type="GO" id="GO:0005886">
    <property type="term" value="C:plasma membrane"/>
    <property type="evidence" value="ECO:0007669"/>
    <property type="project" value="UniProtKB-SubCell"/>
</dbReference>
<organism evidence="7 8">
    <name type="scientific">Nocardioides flavescens</name>
    <dbReference type="NCBI Taxonomy" id="2691959"/>
    <lineage>
        <taxon>Bacteria</taxon>
        <taxon>Bacillati</taxon>
        <taxon>Actinomycetota</taxon>
        <taxon>Actinomycetes</taxon>
        <taxon>Propionibacteriales</taxon>
        <taxon>Nocardioidaceae</taxon>
        <taxon>Nocardioides</taxon>
    </lineage>
</organism>
<evidence type="ECO:0000256" key="1">
    <source>
        <dbReference type="ARBA" id="ARBA00004651"/>
    </source>
</evidence>